<keyword evidence="3 11" id="KW-0813">Transport</keyword>
<dbReference type="EMBL" id="AVCJ01000049">
    <property type="protein sequence ID" value="KFL35749.1"/>
    <property type="molecule type" value="Genomic_DNA"/>
</dbReference>
<dbReference type="PATRIC" id="fig|1121014.3.peg.2398"/>
<comment type="similarity">
    <text evidence="2 11">Belongs to the ABC-2 integral membrane protein family.</text>
</comment>
<feature type="transmembrane region" description="Helical" evidence="11">
    <location>
        <begin position="63"/>
        <end position="84"/>
    </location>
</feature>
<dbReference type="InterPro" id="IPR047817">
    <property type="entry name" value="ABC2_TM_bact-type"/>
</dbReference>
<dbReference type="InterPro" id="IPR000412">
    <property type="entry name" value="ABC_2_transport"/>
</dbReference>
<evidence type="ECO:0000256" key="8">
    <source>
        <dbReference type="ARBA" id="ARBA00022989"/>
    </source>
</evidence>
<feature type="transmembrane region" description="Helical" evidence="11">
    <location>
        <begin position="228"/>
        <end position="249"/>
    </location>
</feature>
<keyword evidence="9" id="KW-0625">Polysaccharide transport</keyword>
<feature type="domain" description="ABC transmembrane type-2" evidence="12">
    <location>
        <begin position="28"/>
        <end position="252"/>
    </location>
</feature>
<gene>
    <name evidence="13" type="ORF">N788_07480</name>
</gene>
<keyword evidence="4 11" id="KW-1003">Cell membrane</keyword>
<dbReference type="STRING" id="1121014.N788_07480"/>
<keyword evidence="8 11" id="KW-1133">Transmembrane helix</keyword>
<keyword evidence="7" id="KW-0972">Capsule biogenesis/degradation</keyword>
<name>A0A087MFU6_9GAMM</name>
<feature type="transmembrane region" description="Helical" evidence="11">
    <location>
        <begin position="26"/>
        <end position="48"/>
    </location>
</feature>
<accession>A0A087MFU6</accession>
<dbReference type="PANTHER" id="PTHR30413:SF10">
    <property type="entry name" value="CAPSULE POLYSACCHARIDE EXPORT INNER-MEMBRANE PROTEIN CTRC"/>
    <property type="match status" value="1"/>
</dbReference>
<comment type="subcellular location">
    <subcellularLocation>
        <location evidence="11">Cell inner membrane</location>
        <topology evidence="11">Multi-pass membrane protein</topology>
    </subcellularLocation>
    <subcellularLocation>
        <location evidence="1">Cell membrane</location>
        <topology evidence="1">Multi-pass membrane protein</topology>
    </subcellularLocation>
</comment>
<organism evidence="13 14">
    <name type="scientific">Arenimonas donghaensis DSM 18148 = HO3-R19</name>
    <dbReference type="NCBI Taxonomy" id="1121014"/>
    <lineage>
        <taxon>Bacteria</taxon>
        <taxon>Pseudomonadati</taxon>
        <taxon>Pseudomonadota</taxon>
        <taxon>Gammaproteobacteria</taxon>
        <taxon>Lysobacterales</taxon>
        <taxon>Lysobacteraceae</taxon>
        <taxon>Arenimonas</taxon>
    </lineage>
</organism>
<comment type="caution">
    <text evidence="13">The sequence shown here is derived from an EMBL/GenBank/DDBJ whole genome shotgun (WGS) entry which is preliminary data.</text>
</comment>
<dbReference type="GO" id="GO:0140359">
    <property type="term" value="F:ABC-type transporter activity"/>
    <property type="evidence" value="ECO:0007669"/>
    <property type="project" value="InterPro"/>
</dbReference>
<evidence type="ECO:0000256" key="7">
    <source>
        <dbReference type="ARBA" id="ARBA00022903"/>
    </source>
</evidence>
<evidence type="ECO:0000256" key="11">
    <source>
        <dbReference type="RuleBase" id="RU361157"/>
    </source>
</evidence>
<sequence length="260" mass="27775">MERLNFRLELLAGMVRREVLGRYRGSLFGAAWSLVSPLLLLAVFTFAFHELLGARWPGVQGRAGFAMMVFAGMVLHGMLAEILIRSPMAIAGQPNFVKKLVFPLTVLPLVTVGAALVHATVALVVLVLACLVLGPALHWTALLLPLVLMPYLVLLCGLAWILAALGVYVRDIAQLGGLVATAMLFLSPIFYPLSSVPPSYAGIVAINPLTFVVEATRGLLFDGRLPDMALAGGHSLAALLVALGGLMLFRRLRPGFGDVL</sequence>
<dbReference type="GO" id="GO:0015774">
    <property type="term" value="P:polysaccharide transport"/>
    <property type="evidence" value="ECO:0007669"/>
    <property type="project" value="UniProtKB-KW"/>
</dbReference>
<keyword evidence="6 11" id="KW-0812">Transmembrane</keyword>
<protein>
    <recommendedName>
        <fullName evidence="11">Transport permease protein</fullName>
    </recommendedName>
</protein>
<dbReference type="PROSITE" id="PS51012">
    <property type="entry name" value="ABC_TM2"/>
    <property type="match status" value="1"/>
</dbReference>
<evidence type="ECO:0000313" key="14">
    <source>
        <dbReference type="Proteomes" id="UP000029085"/>
    </source>
</evidence>
<feature type="transmembrane region" description="Helical" evidence="11">
    <location>
        <begin position="104"/>
        <end position="137"/>
    </location>
</feature>
<dbReference type="InterPro" id="IPR013525">
    <property type="entry name" value="ABC2_TM"/>
</dbReference>
<evidence type="ECO:0000256" key="4">
    <source>
        <dbReference type="ARBA" id="ARBA00022475"/>
    </source>
</evidence>
<keyword evidence="10 11" id="KW-0472">Membrane</keyword>
<evidence type="ECO:0000256" key="5">
    <source>
        <dbReference type="ARBA" id="ARBA00022597"/>
    </source>
</evidence>
<proteinExistence type="inferred from homology"/>
<dbReference type="Pfam" id="PF01061">
    <property type="entry name" value="ABC2_membrane"/>
    <property type="match status" value="1"/>
</dbReference>
<dbReference type="Proteomes" id="UP000029085">
    <property type="component" value="Unassembled WGS sequence"/>
</dbReference>
<feature type="transmembrane region" description="Helical" evidence="11">
    <location>
        <begin position="172"/>
        <end position="191"/>
    </location>
</feature>
<dbReference type="PANTHER" id="PTHR30413">
    <property type="entry name" value="INNER MEMBRANE TRANSPORT PERMEASE"/>
    <property type="match status" value="1"/>
</dbReference>
<dbReference type="PRINTS" id="PR00164">
    <property type="entry name" value="ABC2TRNSPORT"/>
</dbReference>
<evidence type="ECO:0000256" key="6">
    <source>
        <dbReference type="ARBA" id="ARBA00022692"/>
    </source>
</evidence>
<reference evidence="14" key="1">
    <citation type="submission" date="2013-08" db="EMBL/GenBank/DDBJ databases">
        <title>Genome sequencing of Arenimonas donghaensis.</title>
        <authorList>
            <person name="Chen F."/>
            <person name="Wang G."/>
        </authorList>
    </citation>
    <scope>NUCLEOTIDE SEQUENCE [LARGE SCALE GENOMIC DNA]</scope>
    <source>
        <strain evidence="14">HO3-R19</strain>
    </source>
</reference>
<dbReference type="GO" id="GO:0043190">
    <property type="term" value="C:ATP-binding cassette (ABC) transporter complex"/>
    <property type="evidence" value="ECO:0007669"/>
    <property type="project" value="InterPro"/>
</dbReference>
<evidence type="ECO:0000256" key="10">
    <source>
        <dbReference type="ARBA" id="ARBA00023136"/>
    </source>
</evidence>
<keyword evidence="5" id="KW-0762">Sugar transport</keyword>
<reference evidence="13 14" key="2">
    <citation type="journal article" date="2015" name="Stand. Genomic Sci.">
        <title>High quality draft genomic sequence of Arenimonas donghaensis DSM 18148(T).</title>
        <authorList>
            <person name="Chen F."/>
            <person name="Wang H."/>
            <person name="Cao Y."/>
            <person name="Li X."/>
            <person name="Wang G."/>
        </authorList>
    </citation>
    <scope>NUCLEOTIDE SEQUENCE [LARGE SCALE GENOMIC DNA]</scope>
    <source>
        <strain evidence="13 14">HO3-R19</strain>
    </source>
</reference>
<evidence type="ECO:0000256" key="2">
    <source>
        <dbReference type="ARBA" id="ARBA00007783"/>
    </source>
</evidence>
<evidence type="ECO:0000256" key="3">
    <source>
        <dbReference type="ARBA" id="ARBA00022448"/>
    </source>
</evidence>
<keyword evidence="14" id="KW-1185">Reference proteome</keyword>
<evidence type="ECO:0000313" key="13">
    <source>
        <dbReference type="EMBL" id="KFL35749.1"/>
    </source>
</evidence>
<dbReference type="GO" id="GO:0015920">
    <property type="term" value="P:lipopolysaccharide transport"/>
    <property type="evidence" value="ECO:0007669"/>
    <property type="project" value="TreeGrafter"/>
</dbReference>
<evidence type="ECO:0000259" key="12">
    <source>
        <dbReference type="PROSITE" id="PS51012"/>
    </source>
</evidence>
<dbReference type="AlphaFoldDB" id="A0A087MFU6"/>
<evidence type="ECO:0000256" key="9">
    <source>
        <dbReference type="ARBA" id="ARBA00023047"/>
    </source>
</evidence>
<dbReference type="PIRSF" id="PIRSF006648">
    <property type="entry name" value="DrrB"/>
    <property type="match status" value="1"/>
</dbReference>
<feature type="transmembrane region" description="Helical" evidence="11">
    <location>
        <begin position="143"/>
        <end position="165"/>
    </location>
</feature>
<evidence type="ECO:0000256" key="1">
    <source>
        <dbReference type="ARBA" id="ARBA00004651"/>
    </source>
</evidence>